<dbReference type="KEGG" id="dcb:C3Y92_05790"/>
<proteinExistence type="predicted"/>
<dbReference type="OrthoDB" id="5460091at2"/>
<reference evidence="2 3" key="1">
    <citation type="submission" date="2018-02" db="EMBL/GenBank/DDBJ databases">
        <title>Genome sequence of Desulfovibrio carbinolicus DSM 3852.</title>
        <authorList>
            <person name="Wilbanks E."/>
            <person name="Skennerton C.T."/>
            <person name="Orphan V.J."/>
        </authorList>
    </citation>
    <scope>NUCLEOTIDE SEQUENCE [LARGE SCALE GENOMIC DNA]</scope>
    <source>
        <strain evidence="2 3">DSM 3852</strain>
    </source>
</reference>
<keyword evidence="2" id="KW-0238">DNA-binding</keyword>
<keyword evidence="3" id="KW-1185">Reference proteome</keyword>
<dbReference type="Proteomes" id="UP000293296">
    <property type="component" value="Chromosome"/>
</dbReference>
<gene>
    <name evidence="2" type="ORF">C3Y92_05790</name>
</gene>
<sequence length="58" mass="6274">MKDIRCGECNKLLARGEALSLSIKCPRCGTMNLLRAASPGQEPQEAPSGERIVCRESV</sequence>
<dbReference type="InterPro" id="IPR019294">
    <property type="entry name" value="Translation_reg_Com"/>
</dbReference>
<evidence type="ECO:0000256" key="1">
    <source>
        <dbReference type="SAM" id="MobiDB-lite"/>
    </source>
</evidence>
<dbReference type="GO" id="GO:0003677">
    <property type="term" value="F:DNA binding"/>
    <property type="evidence" value="ECO:0007669"/>
    <property type="project" value="UniProtKB-KW"/>
</dbReference>
<feature type="region of interest" description="Disordered" evidence="1">
    <location>
        <begin position="39"/>
        <end position="58"/>
    </location>
</feature>
<dbReference type="Pfam" id="PF10122">
    <property type="entry name" value="Zn_ribbon_Com"/>
    <property type="match status" value="1"/>
</dbReference>
<evidence type="ECO:0000313" key="2">
    <source>
        <dbReference type="EMBL" id="QAZ66781.1"/>
    </source>
</evidence>
<dbReference type="RefSeq" id="WP_129350537.1">
    <property type="nucleotide sequence ID" value="NZ_CP026538.1"/>
</dbReference>
<dbReference type="EMBL" id="CP026538">
    <property type="protein sequence ID" value="QAZ66781.1"/>
    <property type="molecule type" value="Genomic_DNA"/>
</dbReference>
<name>A0A4P6HI06_9BACT</name>
<accession>A0A4P6HI06</accession>
<evidence type="ECO:0000313" key="3">
    <source>
        <dbReference type="Proteomes" id="UP000293296"/>
    </source>
</evidence>
<protein>
    <submittedName>
        <fullName evidence="2">Com family DNA-binding transcriptional regulator</fullName>
    </submittedName>
</protein>
<dbReference type="AlphaFoldDB" id="A0A4P6HI06"/>
<organism evidence="2 3">
    <name type="scientific">Solidesulfovibrio carbinolicus</name>
    <dbReference type="NCBI Taxonomy" id="296842"/>
    <lineage>
        <taxon>Bacteria</taxon>
        <taxon>Pseudomonadati</taxon>
        <taxon>Thermodesulfobacteriota</taxon>
        <taxon>Desulfovibrionia</taxon>
        <taxon>Desulfovibrionales</taxon>
        <taxon>Desulfovibrionaceae</taxon>
        <taxon>Solidesulfovibrio</taxon>
    </lineage>
</organism>